<protein>
    <submittedName>
        <fullName evidence="1">Uncharacterized protein</fullName>
    </submittedName>
</protein>
<accession>A0A2W5TCA2</accession>
<evidence type="ECO:0000313" key="2">
    <source>
        <dbReference type="Proteomes" id="UP000249061"/>
    </source>
</evidence>
<name>A0A2W5TCA2_9BACT</name>
<evidence type="ECO:0000313" key="1">
    <source>
        <dbReference type="EMBL" id="PZR10783.1"/>
    </source>
</evidence>
<organism evidence="1 2">
    <name type="scientific">Archangium gephyra</name>
    <dbReference type="NCBI Taxonomy" id="48"/>
    <lineage>
        <taxon>Bacteria</taxon>
        <taxon>Pseudomonadati</taxon>
        <taxon>Myxococcota</taxon>
        <taxon>Myxococcia</taxon>
        <taxon>Myxococcales</taxon>
        <taxon>Cystobacterineae</taxon>
        <taxon>Archangiaceae</taxon>
        <taxon>Archangium</taxon>
    </lineage>
</organism>
<dbReference type="AlphaFoldDB" id="A0A2W5TCA2"/>
<comment type="caution">
    <text evidence="1">The sequence shown here is derived from an EMBL/GenBank/DDBJ whole genome shotgun (WGS) entry which is preliminary data.</text>
</comment>
<proteinExistence type="predicted"/>
<dbReference type="EMBL" id="QFQP01000016">
    <property type="protein sequence ID" value="PZR10783.1"/>
    <property type="molecule type" value="Genomic_DNA"/>
</dbReference>
<gene>
    <name evidence="1" type="ORF">DI536_19100</name>
</gene>
<dbReference type="Proteomes" id="UP000249061">
    <property type="component" value="Unassembled WGS sequence"/>
</dbReference>
<sequence length="125" mass="14177">MYPLKDEAQPEWKASVRPPANHCPRRFCFNFVADGGSFAQGLHDDLESALEKAVLVRGDHCKGTFGRCCRESHDEHHTDWYEPDEPALKAAGLPWFFFIPSSAKVVDEMKAEYLREATALWGHAE</sequence>
<reference evidence="1 2" key="1">
    <citation type="submission" date="2017-08" db="EMBL/GenBank/DDBJ databases">
        <title>Infants hospitalized years apart are colonized by the same room-sourced microbial strains.</title>
        <authorList>
            <person name="Brooks B."/>
            <person name="Olm M.R."/>
            <person name="Firek B.A."/>
            <person name="Baker R."/>
            <person name="Thomas B.C."/>
            <person name="Morowitz M.J."/>
            <person name="Banfield J.F."/>
        </authorList>
    </citation>
    <scope>NUCLEOTIDE SEQUENCE [LARGE SCALE GENOMIC DNA]</scope>
    <source>
        <strain evidence="1">S2_003_000_R2_14</strain>
    </source>
</reference>